<feature type="compositionally biased region" description="Polar residues" evidence="1">
    <location>
        <begin position="73"/>
        <end position="89"/>
    </location>
</feature>
<gene>
    <name evidence="2" type="ORF">B5V01_16025</name>
</gene>
<accession>A0A4Q1V1T7</accession>
<evidence type="ECO:0000313" key="3">
    <source>
        <dbReference type="Proteomes" id="UP000290444"/>
    </source>
</evidence>
<reference evidence="2 3" key="1">
    <citation type="submission" date="2017-03" db="EMBL/GenBank/DDBJ databases">
        <authorList>
            <person name="Safronova V.I."/>
            <person name="Sazanova A.L."/>
            <person name="Chirak E.R."/>
        </authorList>
    </citation>
    <scope>NUCLEOTIDE SEQUENCE [LARGE SCALE GENOMIC DNA]</scope>
    <source>
        <strain evidence="2 3">Opo-242</strain>
    </source>
</reference>
<evidence type="ECO:0000313" key="2">
    <source>
        <dbReference type="EMBL" id="RXT45525.1"/>
    </source>
</evidence>
<proteinExistence type="predicted"/>
<dbReference type="AlphaFoldDB" id="A0A4Q1V1T7"/>
<comment type="caution">
    <text evidence="2">The sequence shown here is derived from an EMBL/GenBank/DDBJ whole genome shotgun (WGS) entry which is preliminary data.</text>
</comment>
<dbReference type="Proteomes" id="UP000290444">
    <property type="component" value="Unassembled WGS sequence"/>
</dbReference>
<evidence type="ECO:0000256" key="1">
    <source>
        <dbReference type="SAM" id="MobiDB-lite"/>
    </source>
</evidence>
<protein>
    <submittedName>
        <fullName evidence="2">Uncharacterized protein</fullName>
    </submittedName>
</protein>
<sequence>MKIAPASQLAWVSRTGAQRTFKSVSTRMTPKIGFDLRKGSCAKWKLLQRPLRVRWTRGAVEAQIPASDGRWSRVSNGLQPPDLGTSNGTIRSLLATAGRPAAP</sequence>
<organism evidence="2 3">
    <name type="scientific">Mesorhizobium erdmanii</name>
    <dbReference type="NCBI Taxonomy" id="1777866"/>
    <lineage>
        <taxon>Bacteria</taxon>
        <taxon>Pseudomonadati</taxon>
        <taxon>Pseudomonadota</taxon>
        <taxon>Alphaproteobacteria</taxon>
        <taxon>Hyphomicrobiales</taxon>
        <taxon>Phyllobacteriaceae</taxon>
        <taxon>Mesorhizobium</taxon>
    </lineage>
</organism>
<feature type="region of interest" description="Disordered" evidence="1">
    <location>
        <begin position="69"/>
        <end position="89"/>
    </location>
</feature>
<dbReference type="EMBL" id="MZXX01000017">
    <property type="protein sequence ID" value="RXT45525.1"/>
    <property type="molecule type" value="Genomic_DNA"/>
</dbReference>
<name>A0A4Q1V1T7_9HYPH</name>